<evidence type="ECO:0000256" key="1">
    <source>
        <dbReference type="ARBA" id="ARBA00007074"/>
    </source>
</evidence>
<dbReference type="PANTHER" id="PTHR47360">
    <property type="entry name" value="MUREIN DD-ENDOPEPTIDASE MEPS/MUREIN LD-CARBOXYPEPTIDASE"/>
    <property type="match status" value="1"/>
</dbReference>
<reference evidence="8" key="1">
    <citation type="submission" date="2018-03" db="EMBL/GenBank/DDBJ databases">
        <authorList>
            <person name="Rodrigo-Torres L."/>
            <person name="Arahal R. D."/>
            <person name="Lucena T."/>
        </authorList>
    </citation>
    <scope>NUCLEOTIDE SEQUENCE [LARGE SCALE GENOMIC DNA]</scope>
    <source>
        <strain evidence="8">CECT 7615</strain>
    </source>
</reference>
<dbReference type="Gene3D" id="3.90.1720.10">
    <property type="entry name" value="endopeptidase domain like (from Nostoc punctiforme)"/>
    <property type="match status" value="1"/>
</dbReference>
<dbReference type="InterPro" id="IPR011929">
    <property type="entry name" value="Phage_pept_NlpC/P60"/>
</dbReference>
<dbReference type="PANTHER" id="PTHR47360:SF1">
    <property type="entry name" value="ENDOPEPTIDASE NLPC-RELATED"/>
    <property type="match status" value="1"/>
</dbReference>
<dbReference type="PROSITE" id="PS51935">
    <property type="entry name" value="NLPC_P60"/>
    <property type="match status" value="1"/>
</dbReference>
<dbReference type="SUPFAM" id="SSF54001">
    <property type="entry name" value="Cysteine proteinases"/>
    <property type="match status" value="1"/>
</dbReference>
<comment type="similarity">
    <text evidence="1">Belongs to the peptidase C40 family.</text>
</comment>
<dbReference type="RefSeq" id="WP_108788858.1">
    <property type="nucleotide sequence ID" value="NZ_ONZG01000007.1"/>
</dbReference>
<sequence>MTPEQNKIVSVARSWIGTPYVHQASTKGAGSDCLGLVRGVWRELFGQEPEQVPAYSMDWSEPQGEELMWAAACKHLTEVRTGGIEAGDVLLFRMRQGSVAKHVGIVTEAENARFVHAYSGHGVVESRLSLPWSKRLVTRFKFPLEGN</sequence>
<protein>
    <submittedName>
        <fullName evidence="7">Murein DD-endopeptidase MepS/Murein LD-carboxypeptidase</fullName>
        <ecNumber evidence="7">3.4.-.-</ecNumber>
    </submittedName>
</protein>
<dbReference type="EC" id="3.4.-.-" evidence="7"/>
<evidence type="ECO:0000256" key="5">
    <source>
        <dbReference type="ARBA" id="ARBA00022807"/>
    </source>
</evidence>
<dbReference type="OrthoDB" id="6058745at2"/>
<evidence type="ECO:0000256" key="2">
    <source>
        <dbReference type="ARBA" id="ARBA00022670"/>
    </source>
</evidence>
<keyword evidence="2" id="KW-0645">Protease</keyword>
<dbReference type="InterPro" id="IPR038765">
    <property type="entry name" value="Papain-like_cys_pep_sf"/>
</dbReference>
<feature type="domain" description="NlpC/P60" evidence="6">
    <location>
        <begin position="2"/>
        <end position="143"/>
    </location>
</feature>
<keyword evidence="3" id="KW-0732">Signal</keyword>
<dbReference type="GO" id="GO:0006508">
    <property type="term" value="P:proteolysis"/>
    <property type="evidence" value="ECO:0007669"/>
    <property type="project" value="UniProtKB-KW"/>
</dbReference>
<dbReference type="NCBIfam" id="TIGR02219">
    <property type="entry name" value="phage_NlpC_fam"/>
    <property type="match status" value="1"/>
</dbReference>
<evidence type="ECO:0000256" key="4">
    <source>
        <dbReference type="ARBA" id="ARBA00022801"/>
    </source>
</evidence>
<organism evidence="7 8">
    <name type="scientific">Falsiruegeria mediterranea M17</name>
    <dbReference type="NCBI Taxonomy" id="1200281"/>
    <lineage>
        <taxon>Bacteria</taxon>
        <taxon>Pseudomonadati</taxon>
        <taxon>Pseudomonadota</taxon>
        <taxon>Alphaproteobacteria</taxon>
        <taxon>Rhodobacterales</taxon>
        <taxon>Roseobacteraceae</taxon>
        <taxon>Falsiruegeria</taxon>
    </lineage>
</organism>
<dbReference type="AlphaFoldDB" id="A0A2R8CAK9"/>
<evidence type="ECO:0000313" key="8">
    <source>
        <dbReference type="Proteomes" id="UP000244898"/>
    </source>
</evidence>
<dbReference type="InterPro" id="IPR052062">
    <property type="entry name" value="Murein_DD/LD_carboxypeptidase"/>
</dbReference>
<evidence type="ECO:0000256" key="3">
    <source>
        <dbReference type="ARBA" id="ARBA00022729"/>
    </source>
</evidence>
<proteinExistence type="inferred from homology"/>
<dbReference type="Proteomes" id="UP000244898">
    <property type="component" value="Unassembled WGS sequence"/>
</dbReference>
<gene>
    <name evidence="7" type="primary">mepS</name>
    <name evidence="7" type="ORF">TRM7615_02981</name>
</gene>
<dbReference type="GO" id="GO:0008234">
    <property type="term" value="F:cysteine-type peptidase activity"/>
    <property type="evidence" value="ECO:0007669"/>
    <property type="project" value="UniProtKB-KW"/>
</dbReference>
<dbReference type="GO" id="GO:0004180">
    <property type="term" value="F:carboxypeptidase activity"/>
    <property type="evidence" value="ECO:0007669"/>
    <property type="project" value="UniProtKB-KW"/>
</dbReference>
<evidence type="ECO:0000313" key="7">
    <source>
        <dbReference type="EMBL" id="SPJ29462.1"/>
    </source>
</evidence>
<keyword evidence="8" id="KW-1185">Reference proteome</keyword>
<keyword evidence="7" id="KW-0121">Carboxypeptidase</keyword>
<keyword evidence="5" id="KW-0788">Thiol protease</keyword>
<keyword evidence="4 7" id="KW-0378">Hydrolase</keyword>
<dbReference type="InterPro" id="IPR000064">
    <property type="entry name" value="NLP_P60_dom"/>
</dbReference>
<dbReference type="Pfam" id="PF00877">
    <property type="entry name" value="NLPC_P60"/>
    <property type="match status" value="1"/>
</dbReference>
<accession>A0A2R8CAK9</accession>
<dbReference type="EMBL" id="ONZG01000007">
    <property type="protein sequence ID" value="SPJ29462.1"/>
    <property type="molecule type" value="Genomic_DNA"/>
</dbReference>
<name>A0A2R8CAK9_9RHOB</name>
<evidence type="ECO:0000259" key="6">
    <source>
        <dbReference type="PROSITE" id="PS51935"/>
    </source>
</evidence>